<comment type="cofactor">
    <cofactor evidence="14">
        <name>Mg(2+)</name>
        <dbReference type="ChEBI" id="CHEBI:18420"/>
    </cofactor>
    <text evidence="14">Binds 1 Mg(2+) ion per subunit. Can also utilize other divalent metal cations, such as Ca(2+), Mn(2+) and Co(2+).</text>
</comment>
<dbReference type="EC" id="2.2.1.1" evidence="3 10"/>
<dbReference type="InterPro" id="IPR049557">
    <property type="entry name" value="Transketolase_CS"/>
</dbReference>
<evidence type="ECO:0000313" key="18">
    <source>
        <dbReference type="EMBL" id="RJF80556.1"/>
    </source>
</evidence>
<keyword evidence="7 14" id="KW-0460">Magnesium</keyword>
<dbReference type="GO" id="GO:0046872">
    <property type="term" value="F:metal ion binding"/>
    <property type="evidence" value="ECO:0007669"/>
    <property type="project" value="UniProtKB-KW"/>
</dbReference>
<comment type="catalytic activity">
    <reaction evidence="9 16">
        <text>D-sedoheptulose 7-phosphate + D-glyceraldehyde 3-phosphate = aldehydo-D-ribose 5-phosphate + D-xylulose 5-phosphate</text>
        <dbReference type="Rhea" id="RHEA:10508"/>
        <dbReference type="ChEBI" id="CHEBI:57483"/>
        <dbReference type="ChEBI" id="CHEBI:57737"/>
        <dbReference type="ChEBI" id="CHEBI:58273"/>
        <dbReference type="ChEBI" id="CHEBI:59776"/>
        <dbReference type="EC" id="2.2.1.1"/>
    </reaction>
</comment>
<feature type="binding site" evidence="13">
    <location>
        <position position="169"/>
    </location>
    <ligand>
        <name>thiamine diphosphate</name>
        <dbReference type="ChEBI" id="CHEBI:58937"/>
    </ligand>
</feature>
<dbReference type="InterPro" id="IPR020826">
    <property type="entry name" value="Transketolase_BS"/>
</dbReference>
<dbReference type="Pfam" id="PF02779">
    <property type="entry name" value="Transket_pyr"/>
    <property type="match status" value="1"/>
</dbReference>
<comment type="similarity">
    <text evidence="1 16">Belongs to the transketolase family.</text>
</comment>
<comment type="cofactor">
    <cofactor evidence="16">
        <name>Mg(2+)</name>
        <dbReference type="ChEBI" id="CHEBI:18420"/>
    </cofactor>
    <cofactor evidence="16">
        <name>Ca(2+)</name>
        <dbReference type="ChEBI" id="CHEBI:29108"/>
    </cofactor>
    <cofactor evidence="16">
        <name>Mn(2+)</name>
        <dbReference type="ChEBI" id="CHEBI:29035"/>
    </cofactor>
    <cofactor evidence="16">
        <name>Co(2+)</name>
        <dbReference type="ChEBI" id="CHEBI:48828"/>
    </cofactor>
    <text evidence="16">Binds 1 Mg(2+) ion per subunit. Can also utilize other divalent metal cations, such as Ca(2+), Mn(2+) and Co(2+).</text>
</comment>
<evidence type="ECO:0000259" key="17">
    <source>
        <dbReference type="SMART" id="SM00861"/>
    </source>
</evidence>
<proteinExistence type="inferred from homology"/>
<dbReference type="CDD" id="cd02012">
    <property type="entry name" value="TPP_TK"/>
    <property type="match status" value="1"/>
</dbReference>
<dbReference type="Gene3D" id="3.40.50.920">
    <property type="match status" value="1"/>
</dbReference>
<feature type="active site" description="Proton donor" evidence="11">
    <location>
        <position position="421"/>
    </location>
</feature>
<feature type="binding site" evidence="13">
    <location>
        <begin position="130"/>
        <end position="132"/>
    </location>
    <ligand>
        <name>thiamine diphosphate</name>
        <dbReference type="ChEBI" id="CHEBI:58937"/>
    </ligand>
</feature>
<evidence type="ECO:0000256" key="4">
    <source>
        <dbReference type="ARBA" id="ARBA00022679"/>
    </source>
</evidence>
<organism evidence="18 19">
    <name type="scientific">Oleomonas cavernae</name>
    <dbReference type="NCBI Taxonomy" id="2320859"/>
    <lineage>
        <taxon>Bacteria</taxon>
        <taxon>Pseudomonadati</taxon>
        <taxon>Pseudomonadota</taxon>
        <taxon>Alphaproteobacteria</taxon>
        <taxon>Acetobacterales</taxon>
        <taxon>Acetobacteraceae</taxon>
        <taxon>Oleomonas</taxon>
    </lineage>
</organism>
<feature type="binding site" evidence="13">
    <location>
        <position position="81"/>
    </location>
    <ligand>
        <name>thiamine diphosphate</name>
        <dbReference type="ChEBI" id="CHEBI:58937"/>
    </ligand>
</feature>
<feature type="binding site" evidence="12">
    <location>
        <position position="394"/>
    </location>
    <ligand>
        <name>substrate</name>
    </ligand>
</feature>
<feature type="binding site" evidence="12">
    <location>
        <position position="483"/>
    </location>
    <ligand>
        <name>substrate</name>
    </ligand>
</feature>
<evidence type="ECO:0000256" key="3">
    <source>
        <dbReference type="ARBA" id="ARBA00013152"/>
    </source>
</evidence>
<dbReference type="RefSeq" id="WP_119782608.1">
    <property type="nucleotide sequence ID" value="NZ_QYUK01000016.1"/>
</dbReference>
<dbReference type="EMBL" id="QYUK01000016">
    <property type="protein sequence ID" value="RJF80556.1"/>
    <property type="molecule type" value="Genomic_DNA"/>
</dbReference>
<evidence type="ECO:0000256" key="9">
    <source>
        <dbReference type="ARBA" id="ARBA00049473"/>
    </source>
</evidence>
<comment type="caution">
    <text evidence="18">The sequence shown here is derived from an EMBL/GenBank/DDBJ whole genome shotgun (WGS) entry which is preliminary data.</text>
</comment>
<feature type="binding site" evidence="13">
    <location>
        <position position="198"/>
    </location>
    <ligand>
        <name>thiamine diphosphate</name>
        <dbReference type="ChEBI" id="CHEBI:58937"/>
    </ligand>
</feature>
<comment type="function">
    <text evidence="16">Catalyzes the transfer of a two-carbon ketol group from a ketose donor to an aldose acceptor, via a covalent intermediate with the cofactor thiamine pyrophosphate.</text>
</comment>
<dbReference type="SMART" id="SM00861">
    <property type="entry name" value="Transket_pyr"/>
    <property type="match status" value="1"/>
</dbReference>
<dbReference type="GO" id="GO:0006098">
    <property type="term" value="P:pentose-phosphate shunt"/>
    <property type="evidence" value="ECO:0007669"/>
    <property type="project" value="TreeGrafter"/>
</dbReference>
<feature type="binding site" evidence="14">
    <location>
        <position position="198"/>
    </location>
    <ligand>
        <name>Mg(2+)</name>
        <dbReference type="ChEBI" id="CHEBI:18420"/>
    </ligand>
</feature>
<keyword evidence="8 13" id="KW-0786">Thiamine pyrophosphate</keyword>
<sequence>MTRTSQAPTQAAAAAAATLPQMANALRVLAMDAVEKAKSGHPGMPMGMADVATVLFQRFLNFDPDAPDWADRDRFVLSAGHGSMLLYGLLHLTGYPGMTAAELARFRQWDALTPGHPEYGHTPGVETTTGPLGAGIATAVGMALAEAMAAARFGTDLVDHHTYVIAGDGCLMEGISHEAISLAGHLRLGKLIVLFDDNGISIDGSVSLSCSDDQLGRFAASGWTVQRIDGHDFEAIEAAIEIARAADRPSLIACRTVIGRGAPTKAGSAGTHGAPLGEAEVAATRAALDWTAPPFTVPQAIRDAWALAAQRGKAAHRAWRQRLAAAAPAQHTAFLASQAGDLPETARQALAEIRRDFLSRRPTLASRQASQQVLIQLLPAMPTLVGGSADLTHSNLTMGKDQAPVAAGNFAGSYIHFGIREHAMVSALNGLALHGGFVPYGGTFLVFSDYCRPAIRLAALMGLRIVLVMTHDSIGLGEDGPTHQPVEHLASLRAMPNLLVFRPADAVETLEAWALALEQRRRPSVLCLSRQGLAALPRQDENRAATGLSALGAYVVRETAGPRDVTLIATGSEVGVALAAARLLEAEGHHAAVVSAPCFELFREQPEAYRRSVLGTAPRIGIEAAVEGDWARWLGDGGTFIGMTGFGASAPIDALYREFGITAEAVAAAARRLIQQP</sequence>
<dbReference type="Pfam" id="PF00456">
    <property type="entry name" value="Transketolase_N"/>
    <property type="match status" value="1"/>
</dbReference>
<keyword evidence="5 14" id="KW-0479">Metal-binding</keyword>
<dbReference type="FunFam" id="3.40.50.970:FF:000004">
    <property type="entry name" value="Transketolase"/>
    <property type="match status" value="1"/>
</dbReference>
<dbReference type="FunFam" id="3.40.50.970:FF:000003">
    <property type="entry name" value="Transketolase"/>
    <property type="match status" value="1"/>
</dbReference>
<feature type="binding site" evidence="12">
    <location>
        <position position="471"/>
    </location>
    <ligand>
        <name>substrate</name>
    </ligand>
</feature>
<protein>
    <recommendedName>
        <fullName evidence="3 10">Transketolase</fullName>
        <ecNumber evidence="3 10">2.2.1.1</ecNumber>
    </recommendedName>
</protein>
<dbReference type="InterPro" id="IPR005474">
    <property type="entry name" value="Transketolase_N"/>
</dbReference>
<dbReference type="Proteomes" id="UP000284605">
    <property type="component" value="Unassembled WGS sequence"/>
</dbReference>
<evidence type="ECO:0000313" key="19">
    <source>
        <dbReference type="Proteomes" id="UP000284605"/>
    </source>
</evidence>
<feature type="site" description="Important for catalytic activity" evidence="15">
    <location>
        <position position="41"/>
    </location>
</feature>
<accession>A0A418VTT9</accession>
<name>A0A418VTT9_9PROT</name>
<feature type="binding site" evidence="12">
    <location>
        <position position="530"/>
    </location>
    <ligand>
        <name>substrate</name>
    </ligand>
</feature>
<feature type="binding site" evidence="12">
    <location>
        <position position="272"/>
    </location>
    <ligand>
        <name>substrate</name>
    </ligand>
</feature>
<dbReference type="NCBIfam" id="TIGR00232">
    <property type="entry name" value="tktlase_bact"/>
    <property type="match status" value="1"/>
</dbReference>
<feature type="binding site" evidence="13">
    <location>
        <position position="272"/>
    </location>
    <ligand>
        <name>thiamine diphosphate</name>
        <dbReference type="ChEBI" id="CHEBI:58937"/>
    </ligand>
</feature>
<evidence type="ECO:0000256" key="14">
    <source>
        <dbReference type="PIRSR" id="PIRSR605478-4"/>
    </source>
</evidence>
<feature type="site" description="Important for catalytic activity" evidence="15">
    <location>
        <position position="272"/>
    </location>
</feature>
<feature type="binding site" evidence="12">
    <location>
        <position position="479"/>
    </location>
    <ligand>
        <name>substrate</name>
    </ligand>
</feature>
<feature type="binding site" evidence="12">
    <location>
        <position position="367"/>
    </location>
    <ligand>
        <name>substrate</name>
    </ligand>
</feature>
<gene>
    <name evidence="18" type="primary">tkt</name>
    <name evidence="18" type="ORF">D3874_25885</name>
</gene>
<dbReference type="InterPro" id="IPR029061">
    <property type="entry name" value="THDP-binding"/>
</dbReference>
<dbReference type="GO" id="GO:0005829">
    <property type="term" value="C:cytosol"/>
    <property type="evidence" value="ECO:0007669"/>
    <property type="project" value="TreeGrafter"/>
</dbReference>
<evidence type="ECO:0000256" key="7">
    <source>
        <dbReference type="ARBA" id="ARBA00022842"/>
    </source>
</evidence>
<reference evidence="18 19" key="1">
    <citation type="submission" date="2018-09" db="EMBL/GenBank/DDBJ databases">
        <authorList>
            <person name="Zhu H."/>
        </authorList>
    </citation>
    <scope>NUCLEOTIDE SEQUENCE [LARGE SCALE GENOMIC DNA]</scope>
    <source>
        <strain evidence="18 19">K1W22B-8</strain>
    </source>
</reference>
<evidence type="ECO:0000256" key="8">
    <source>
        <dbReference type="ARBA" id="ARBA00023052"/>
    </source>
</evidence>
<dbReference type="PROSITE" id="PS00801">
    <property type="entry name" value="TRANSKETOLASE_1"/>
    <property type="match status" value="1"/>
</dbReference>
<dbReference type="InterPro" id="IPR005475">
    <property type="entry name" value="Transketolase-like_Pyr-bd"/>
</dbReference>
<dbReference type="SUPFAM" id="SSF52518">
    <property type="entry name" value="Thiamin diphosphate-binding fold (THDP-binding)"/>
    <property type="match status" value="2"/>
</dbReference>
<dbReference type="InterPro" id="IPR033247">
    <property type="entry name" value="Transketolase_fam"/>
</dbReference>
<dbReference type="OrthoDB" id="8732661at2"/>
<dbReference type="InterPro" id="IPR055152">
    <property type="entry name" value="Transketolase-like_C_2"/>
</dbReference>
<evidence type="ECO:0000256" key="13">
    <source>
        <dbReference type="PIRSR" id="PIRSR605478-3"/>
    </source>
</evidence>
<feature type="binding site" evidence="13">
    <location>
        <position position="447"/>
    </location>
    <ligand>
        <name>thiamine diphosphate</name>
        <dbReference type="ChEBI" id="CHEBI:58937"/>
    </ligand>
</feature>
<dbReference type="InterPro" id="IPR009014">
    <property type="entry name" value="Transketo_C/PFOR_II"/>
</dbReference>
<evidence type="ECO:0000256" key="6">
    <source>
        <dbReference type="ARBA" id="ARBA00022837"/>
    </source>
</evidence>
<evidence type="ECO:0000256" key="15">
    <source>
        <dbReference type="PIRSR" id="PIRSR605478-5"/>
    </source>
</evidence>
<comment type="cofactor">
    <cofactor evidence="13">
        <name>thiamine diphosphate</name>
        <dbReference type="ChEBI" id="CHEBI:58937"/>
    </cofactor>
    <text evidence="13">Binds 1 thiamine pyrophosphate per subunit. During the reaction, the substrate forms a covalent intermediate with the cofactor.</text>
</comment>
<keyword evidence="6 16" id="KW-0106">Calcium</keyword>
<evidence type="ECO:0000256" key="12">
    <source>
        <dbReference type="PIRSR" id="PIRSR605478-2"/>
    </source>
</evidence>
<feature type="binding site" evidence="14">
    <location>
        <position position="200"/>
    </location>
    <ligand>
        <name>Mg(2+)</name>
        <dbReference type="ChEBI" id="CHEBI:18420"/>
    </ligand>
</feature>
<dbReference type="AlphaFoldDB" id="A0A418VTT9"/>
<evidence type="ECO:0000256" key="11">
    <source>
        <dbReference type="PIRSR" id="PIRSR605478-1"/>
    </source>
</evidence>
<feature type="binding site" evidence="12">
    <location>
        <position position="41"/>
    </location>
    <ligand>
        <name>substrate</name>
    </ligand>
</feature>
<evidence type="ECO:0000256" key="10">
    <source>
        <dbReference type="NCBIfam" id="TIGR00232"/>
    </source>
</evidence>
<keyword evidence="19" id="KW-1185">Reference proteome</keyword>
<dbReference type="CDD" id="cd07033">
    <property type="entry name" value="TPP_PYR_DXS_TK_like"/>
    <property type="match status" value="1"/>
</dbReference>
<feature type="domain" description="Transketolase-like pyrimidine-binding" evidence="17">
    <location>
        <begin position="364"/>
        <end position="535"/>
    </location>
</feature>
<evidence type="ECO:0000256" key="5">
    <source>
        <dbReference type="ARBA" id="ARBA00022723"/>
    </source>
</evidence>
<keyword evidence="4 16" id="KW-0808">Transferase</keyword>
<evidence type="ECO:0000256" key="1">
    <source>
        <dbReference type="ARBA" id="ARBA00007131"/>
    </source>
</evidence>
<dbReference type="PANTHER" id="PTHR43522">
    <property type="entry name" value="TRANSKETOLASE"/>
    <property type="match status" value="1"/>
</dbReference>
<dbReference type="InterPro" id="IPR005478">
    <property type="entry name" value="Transketolase_bac-like"/>
</dbReference>
<dbReference type="Pfam" id="PF22613">
    <property type="entry name" value="Transketolase_C_1"/>
    <property type="match status" value="1"/>
</dbReference>
<dbReference type="Gene3D" id="3.40.50.970">
    <property type="match status" value="2"/>
</dbReference>
<evidence type="ECO:0000256" key="16">
    <source>
        <dbReference type="RuleBase" id="RU004996"/>
    </source>
</evidence>
<dbReference type="PANTHER" id="PTHR43522:SF2">
    <property type="entry name" value="TRANSKETOLASE 1-RELATED"/>
    <property type="match status" value="1"/>
</dbReference>
<dbReference type="GO" id="GO:0004802">
    <property type="term" value="F:transketolase activity"/>
    <property type="evidence" value="ECO:0007669"/>
    <property type="project" value="UniProtKB-UniRule"/>
</dbReference>
<feature type="binding site" evidence="14">
    <location>
        <position position="168"/>
    </location>
    <ligand>
        <name>Mg(2+)</name>
        <dbReference type="ChEBI" id="CHEBI:18420"/>
    </ligand>
</feature>
<dbReference type="SUPFAM" id="SSF52922">
    <property type="entry name" value="TK C-terminal domain-like"/>
    <property type="match status" value="1"/>
</dbReference>
<evidence type="ECO:0000256" key="2">
    <source>
        <dbReference type="ARBA" id="ARBA00011738"/>
    </source>
</evidence>
<comment type="subunit">
    <text evidence="2 16">Homodimer.</text>
</comment>
<dbReference type="PROSITE" id="PS00802">
    <property type="entry name" value="TRANSKETOLASE_2"/>
    <property type="match status" value="1"/>
</dbReference>